<dbReference type="Gene3D" id="3.40.50.1400">
    <property type="match status" value="1"/>
</dbReference>
<keyword evidence="4" id="KW-1185">Reference proteome</keyword>
<dbReference type="InterPro" id="IPR002762">
    <property type="entry name" value="CbiX-like"/>
</dbReference>
<dbReference type="InterPro" id="IPR050963">
    <property type="entry name" value="Sirohydro_Cobaltochel/CbiX"/>
</dbReference>
<sequence length="122" mass="13269">MEGVILFGHGSRDPQWRRPMDAVASRLAQREPELAVRCAFLELMQPDLPSAAAELARLGLRKVRIVPLFLGVGRHVREDLPRLVELLAAAHPAVAWALQPAVGEEPRLLDLLADLALGNGSA</sequence>
<evidence type="ECO:0000256" key="2">
    <source>
        <dbReference type="ARBA" id="ARBA00023239"/>
    </source>
</evidence>
<dbReference type="PANTHER" id="PTHR33542">
    <property type="entry name" value="SIROHYDROCHLORIN FERROCHELATASE, CHLOROPLASTIC"/>
    <property type="match status" value="1"/>
</dbReference>
<keyword evidence="1" id="KW-0479">Metal-binding</keyword>
<evidence type="ECO:0000313" key="4">
    <source>
        <dbReference type="Proteomes" id="UP000613011"/>
    </source>
</evidence>
<evidence type="ECO:0000313" key="3">
    <source>
        <dbReference type="EMBL" id="MBL0422071.1"/>
    </source>
</evidence>
<name>A0A936ZQY2_9BURK</name>
<organism evidence="3 4">
    <name type="scientific">Ramlibacter aurantiacus</name>
    <dbReference type="NCBI Taxonomy" id="2801330"/>
    <lineage>
        <taxon>Bacteria</taxon>
        <taxon>Pseudomonadati</taxon>
        <taxon>Pseudomonadota</taxon>
        <taxon>Betaproteobacteria</taxon>
        <taxon>Burkholderiales</taxon>
        <taxon>Comamonadaceae</taxon>
        <taxon>Ramlibacter</taxon>
    </lineage>
</organism>
<dbReference type="SUPFAM" id="SSF53800">
    <property type="entry name" value="Chelatase"/>
    <property type="match status" value="1"/>
</dbReference>
<protein>
    <submittedName>
        <fullName evidence="3">CbiX/SirB N-terminal domain-containing protein</fullName>
    </submittedName>
</protein>
<dbReference type="Proteomes" id="UP000613011">
    <property type="component" value="Unassembled WGS sequence"/>
</dbReference>
<dbReference type="EMBL" id="JAEQNA010000006">
    <property type="protein sequence ID" value="MBL0422071.1"/>
    <property type="molecule type" value="Genomic_DNA"/>
</dbReference>
<keyword evidence="2" id="KW-0456">Lyase</keyword>
<comment type="caution">
    <text evidence="3">The sequence shown here is derived from an EMBL/GenBank/DDBJ whole genome shotgun (WGS) entry which is preliminary data.</text>
</comment>
<dbReference type="RefSeq" id="WP_201685139.1">
    <property type="nucleotide sequence ID" value="NZ_JAEQNA010000006.1"/>
</dbReference>
<dbReference type="AlphaFoldDB" id="A0A936ZQY2"/>
<dbReference type="Pfam" id="PF01903">
    <property type="entry name" value="CbiX"/>
    <property type="match status" value="1"/>
</dbReference>
<dbReference type="GO" id="GO:0046872">
    <property type="term" value="F:metal ion binding"/>
    <property type="evidence" value="ECO:0007669"/>
    <property type="project" value="UniProtKB-KW"/>
</dbReference>
<reference evidence="3" key="1">
    <citation type="submission" date="2021-01" db="EMBL/GenBank/DDBJ databases">
        <title>Ramlibacter sp. strain AW1 16S ribosomal RNA gene Genome sequencing and assembly.</title>
        <authorList>
            <person name="Kang M."/>
        </authorList>
    </citation>
    <scope>NUCLEOTIDE SEQUENCE</scope>
    <source>
        <strain evidence="3">AW1</strain>
    </source>
</reference>
<dbReference type="PANTHER" id="PTHR33542:SF3">
    <property type="entry name" value="SIROHYDROCHLORIN FERROCHELATASE, CHLOROPLASTIC"/>
    <property type="match status" value="1"/>
</dbReference>
<dbReference type="CDD" id="cd03416">
    <property type="entry name" value="CbiX_SirB_N"/>
    <property type="match status" value="1"/>
</dbReference>
<proteinExistence type="predicted"/>
<gene>
    <name evidence="3" type="ORF">JI739_17095</name>
</gene>
<evidence type="ECO:0000256" key="1">
    <source>
        <dbReference type="ARBA" id="ARBA00022723"/>
    </source>
</evidence>
<accession>A0A936ZQY2</accession>
<dbReference type="GO" id="GO:0016829">
    <property type="term" value="F:lyase activity"/>
    <property type="evidence" value="ECO:0007669"/>
    <property type="project" value="UniProtKB-KW"/>
</dbReference>